<proteinExistence type="predicted"/>
<accession>A0AAJ8M1W6</accession>
<organism evidence="2 3">
    <name type="scientific">Cryptococcus depauperatus CBS 7841</name>
    <dbReference type="NCBI Taxonomy" id="1295531"/>
    <lineage>
        <taxon>Eukaryota</taxon>
        <taxon>Fungi</taxon>
        <taxon>Dikarya</taxon>
        <taxon>Basidiomycota</taxon>
        <taxon>Agaricomycotina</taxon>
        <taxon>Tremellomycetes</taxon>
        <taxon>Tremellales</taxon>
        <taxon>Cryptococcaceae</taxon>
        <taxon>Cryptococcus</taxon>
    </lineage>
</organism>
<feature type="region of interest" description="Disordered" evidence="1">
    <location>
        <begin position="175"/>
        <end position="221"/>
    </location>
</feature>
<protein>
    <submittedName>
        <fullName evidence="2">Uncharacterized protein</fullName>
    </submittedName>
</protein>
<dbReference type="GeneID" id="91088965"/>
<name>A0AAJ8M1W6_9TREE</name>
<evidence type="ECO:0000313" key="3">
    <source>
        <dbReference type="Proteomes" id="UP000094043"/>
    </source>
</evidence>
<dbReference type="KEGG" id="cdep:91088965"/>
<dbReference type="EMBL" id="CP143789">
    <property type="protein sequence ID" value="WVN89530.1"/>
    <property type="molecule type" value="Genomic_DNA"/>
</dbReference>
<dbReference type="AlphaFoldDB" id="A0AAJ8M1W6"/>
<evidence type="ECO:0000313" key="2">
    <source>
        <dbReference type="EMBL" id="WVN89530.1"/>
    </source>
</evidence>
<feature type="compositionally biased region" description="Polar residues" evidence="1">
    <location>
        <begin position="295"/>
        <end position="304"/>
    </location>
</feature>
<keyword evidence="3" id="KW-1185">Reference proteome</keyword>
<sequence>MLPFPGEQQATLTNAAASSSGSRAETLELNFDIDALLLQTGTPISNFTLEEQTALANYREPRVLTGPEKKTINRVKTKLRNLMSLCRRNLNRTLESIPDHLRNGVAAQFATYDDRLSAACDNLKGMYEKNYALEEKIRDQAAQIATQNTALTDLQKRNSYLERILGMSGFSMSNIEGLDGSSSQNNPELPPGRTQSDSSLRPDQSDRNGGTTDSNVCPAWWMNPAQRPPFPYLGPDSRRLLMQESENPMGDHDVTQVRWNPPGSLHPDGAAHVSHDLSQFDIAPPRSQPDPFPPTQSHSTNLNP</sequence>
<evidence type="ECO:0000256" key="1">
    <source>
        <dbReference type="SAM" id="MobiDB-lite"/>
    </source>
</evidence>
<feature type="region of interest" description="Disordered" evidence="1">
    <location>
        <begin position="248"/>
        <end position="304"/>
    </location>
</feature>
<dbReference type="Proteomes" id="UP000094043">
    <property type="component" value="Chromosome 6"/>
</dbReference>
<reference evidence="2" key="1">
    <citation type="submission" date="2016-06" db="EMBL/GenBank/DDBJ databases">
        <authorList>
            <person name="Cuomo C."/>
            <person name="Litvintseva A."/>
            <person name="Heitman J."/>
            <person name="Chen Y."/>
            <person name="Sun S."/>
            <person name="Springer D."/>
            <person name="Dromer F."/>
            <person name="Young S."/>
            <person name="Zeng Q."/>
            <person name="Chapman S."/>
            <person name="Gujja S."/>
            <person name="Saif S."/>
            <person name="Birren B."/>
        </authorList>
    </citation>
    <scope>NUCLEOTIDE SEQUENCE</scope>
    <source>
        <strain evidence="2">CBS 7841</strain>
    </source>
</reference>
<feature type="compositionally biased region" description="Polar residues" evidence="1">
    <location>
        <begin position="175"/>
        <end position="215"/>
    </location>
</feature>
<gene>
    <name evidence="2" type="ORF">L203_104755</name>
</gene>
<reference evidence="2" key="2">
    <citation type="journal article" date="2022" name="Elife">
        <title>Obligate sexual reproduction of a homothallic fungus closely related to the Cryptococcus pathogenic species complex.</title>
        <authorList>
            <person name="Passer A.R."/>
            <person name="Clancey S.A."/>
            <person name="Shea T."/>
            <person name="David-Palma M."/>
            <person name="Averette A.F."/>
            <person name="Boekhout T."/>
            <person name="Porcel B.M."/>
            <person name="Nowrousian M."/>
            <person name="Cuomo C.A."/>
            <person name="Sun S."/>
            <person name="Heitman J."/>
            <person name="Coelho M.A."/>
        </authorList>
    </citation>
    <scope>NUCLEOTIDE SEQUENCE</scope>
    <source>
        <strain evidence="2">CBS 7841</strain>
    </source>
</reference>
<dbReference type="RefSeq" id="XP_066070230.1">
    <property type="nucleotide sequence ID" value="XM_066214133.1"/>
</dbReference>
<reference evidence="2" key="3">
    <citation type="submission" date="2024-01" db="EMBL/GenBank/DDBJ databases">
        <authorList>
            <person name="Coelho M.A."/>
            <person name="David-Palma M."/>
            <person name="Shea T."/>
            <person name="Sun S."/>
            <person name="Cuomo C.A."/>
            <person name="Heitman J."/>
        </authorList>
    </citation>
    <scope>NUCLEOTIDE SEQUENCE</scope>
    <source>
        <strain evidence="2">CBS 7841</strain>
    </source>
</reference>